<dbReference type="KEGG" id="bgt:106056415"/>
<dbReference type="GO" id="GO:0098552">
    <property type="term" value="C:side of membrane"/>
    <property type="evidence" value="ECO:0007669"/>
    <property type="project" value="UniProtKB-KW"/>
</dbReference>
<evidence type="ECO:0000256" key="4">
    <source>
        <dbReference type="ARBA" id="ARBA00022622"/>
    </source>
</evidence>
<evidence type="ECO:0000256" key="5">
    <source>
        <dbReference type="ARBA" id="ARBA00022729"/>
    </source>
</evidence>
<dbReference type="PANTHER" id="PTHR10822">
    <property type="entry name" value="GLYPICAN"/>
    <property type="match status" value="1"/>
</dbReference>
<dbReference type="GO" id="GO:0009986">
    <property type="term" value="C:cell surface"/>
    <property type="evidence" value="ECO:0007669"/>
    <property type="project" value="TreeGrafter"/>
</dbReference>
<keyword evidence="7 13" id="KW-0472">Membrane</keyword>
<evidence type="ECO:0000256" key="10">
    <source>
        <dbReference type="ARBA" id="ARBA00023288"/>
    </source>
</evidence>
<dbReference type="Pfam" id="PF01153">
    <property type="entry name" value="Glypican"/>
    <property type="match status" value="1"/>
</dbReference>
<keyword evidence="9" id="KW-0357">Heparan sulfate</keyword>
<dbReference type="InterPro" id="IPR001863">
    <property type="entry name" value="Glypican"/>
</dbReference>
<accession>A0A2C9LVY4</accession>
<feature type="transmembrane region" description="Helical" evidence="13">
    <location>
        <begin position="12"/>
        <end position="31"/>
    </location>
</feature>
<gene>
    <name evidence="14" type="primary">106056415</name>
</gene>
<organism evidence="14 15">
    <name type="scientific">Biomphalaria glabrata</name>
    <name type="common">Bloodfluke planorb</name>
    <name type="synonym">Freshwater snail</name>
    <dbReference type="NCBI Taxonomy" id="6526"/>
    <lineage>
        <taxon>Eukaryota</taxon>
        <taxon>Metazoa</taxon>
        <taxon>Spiralia</taxon>
        <taxon>Lophotrochozoa</taxon>
        <taxon>Mollusca</taxon>
        <taxon>Gastropoda</taxon>
        <taxon>Heterobranchia</taxon>
        <taxon>Euthyneura</taxon>
        <taxon>Panpulmonata</taxon>
        <taxon>Hygrophila</taxon>
        <taxon>Lymnaeoidea</taxon>
        <taxon>Planorbidae</taxon>
        <taxon>Biomphalaria</taxon>
    </lineage>
</organism>
<keyword evidence="5" id="KW-0732">Signal</keyword>
<feature type="compositionally biased region" description="Polar residues" evidence="12">
    <location>
        <begin position="523"/>
        <end position="532"/>
    </location>
</feature>
<dbReference type="VEuPathDB" id="VectorBase:BGLB035593"/>
<evidence type="ECO:0000256" key="1">
    <source>
        <dbReference type="ARBA" id="ARBA00004609"/>
    </source>
</evidence>
<evidence type="ECO:0000313" key="14">
    <source>
        <dbReference type="EnsemblMetazoa" id="BGLB035593-PA"/>
    </source>
</evidence>
<dbReference type="RefSeq" id="XP_013068607.2">
    <property type="nucleotide sequence ID" value="XM_013213153.2"/>
</dbReference>
<evidence type="ECO:0000256" key="13">
    <source>
        <dbReference type="SAM" id="Phobius"/>
    </source>
</evidence>
<keyword evidence="3" id="KW-1003">Cell membrane</keyword>
<sequence>MTGNRSILKMEYFSICFLIIGFLSNCVFAILPCGSVSEVYGKRVGSTEDVPGHPLSGAVLSECASTLLYTNGTSCCSSVMERKFLQAAEDYLREHIQMINSRLKSRITQSLKLFQEHLHESVKEAQNRMSEKLTSLYKIPRDVHKKIMDDFFSQLTHYLNGEGRSGITEIIEGFFRHLFPLVYDYVIMDSSKTAHGGREFHACLMSHYTAVEPFGNLPAHLGKKVSFAFQRARVFTETLKIMIHTVNASDKVTVDNECKRAVARLQYCSMCSARQETRPCRGFCINVMRGCLSKISEISSSWDDLVIAFQNLQVGMFKQSTAQELLSYMDINITDAMLQASEDGPRIYKEATSRCKNTSEDSKMVFKKLPAPTPTSSTHPPASHAKSIRADISTLVLHLEDSKGFLHRIADGLCKTPIIYDQEMQSETCWNGSTVGRYMHSVPEAHIISQVQSNPEVKVTLIPDTHLIRIKDVLVHMNKNISGLFNEELMLNDVSYKSLTGSGDGSKSNRDVIIDDEDFDTSGEGSASSGDDTTTKDIENGFITPTSSPDIKIQGHSSPRSPHHPKAPDGKGNTGSSRHSPPVLLLLCAVLFLQMTSSSTL</sequence>
<keyword evidence="6" id="KW-0654">Proteoglycan</keyword>
<dbReference type="EnsemblMetazoa" id="BGLB035593-RA">
    <property type="protein sequence ID" value="BGLB035593-PA"/>
    <property type="gene ID" value="BGLB035593"/>
</dbReference>
<evidence type="ECO:0000256" key="12">
    <source>
        <dbReference type="SAM" id="MobiDB-lite"/>
    </source>
</evidence>
<feature type="compositionally biased region" description="Polar residues" evidence="12">
    <location>
        <begin position="543"/>
        <end position="560"/>
    </location>
</feature>
<evidence type="ECO:0000256" key="8">
    <source>
        <dbReference type="ARBA" id="ARBA00023180"/>
    </source>
</evidence>
<keyword evidence="13" id="KW-0812">Transmembrane</keyword>
<comment type="subcellular location">
    <subcellularLocation>
        <location evidence="1">Cell membrane</location>
        <topology evidence="1">Lipid-anchor</topology>
        <topology evidence="1">GPI-anchor</topology>
    </subcellularLocation>
</comment>
<dbReference type="PANTHER" id="PTHR10822:SF29">
    <property type="entry name" value="DIVISION ABNORMALLY DELAYED PROTEIN"/>
    <property type="match status" value="1"/>
</dbReference>
<feature type="region of interest" description="Disordered" evidence="12">
    <location>
        <begin position="516"/>
        <end position="578"/>
    </location>
</feature>
<protein>
    <submittedName>
        <fullName evidence="14">Uncharacterized protein</fullName>
    </submittedName>
</protein>
<dbReference type="GO" id="GO:1905475">
    <property type="term" value="P:regulation of protein localization to membrane"/>
    <property type="evidence" value="ECO:0007669"/>
    <property type="project" value="TreeGrafter"/>
</dbReference>
<evidence type="ECO:0000256" key="9">
    <source>
        <dbReference type="ARBA" id="ARBA00023207"/>
    </source>
</evidence>
<evidence type="ECO:0000256" key="2">
    <source>
        <dbReference type="ARBA" id="ARBA00010260"/>
    </source>
</evidence>
<dbReference type="GO" id="GO:0016477">
    <property type="term" value="P:cell migration"/>
    <property type="evidence" value="ECO:0007669"/>
    <property type="project" value="TreeGrafter"/>
</dbReference>
<evidence type="ECO:0000256" key="11">
    <source>
        <dbReference type="RuleBase" id="RU003518"/>
    </source>
</evidence>
<dbReference type="AlphaFoldDB" id="A0A2C9LVY4"/>
<keyword evidence="13" id="KW-1133">Transmembrane helix</keyword>
<proteinExistence type="inferred from homology"/>
<dbReference type="STRING" id="6526.A0A2C9LVY4"/>
<name>A0A2C9LVY4_BIOGL</name>
<evidence type="ECO:0000256" key="6">
    <source>
        <dbReference type="ARBA" id="ARBA00022974"/>
    </source>
</evidence>
<keyword evidence="8" id="KW-0325">Glycoprotein</keyword>
<keyword evidence="10" id="KW-0449">Lipoprotein</keyword>
<comment type="similarity">
    <text evidence="2 11">Belongs to the glypican family.</text>
</comment>
<dbReference type="GO" id="GO:0005576">
    <property type="term" value="C:extracellular region"/>
    <property type="evidence" value="ECO:0007669"/>
    <property type="project" value="TreeGrafter"/>
</dbReference>
<dbReference type="Proteomes" id="UP000076420">
    <property type="component" value="Unassembled WGS sequence"/>
</dbReference>
<evidence type="ECO:0000313" key="15">
    <source>
        <dbReference type="Proteomes" id="UP000076420"/>
    </source>
</evidence>
<keyword evidence="4" id="KW-0336">GPI-anchor</keyword>
<reference evidence="14" key="1">
    <citation type="submission" date="2020-05" db="UniProtKB">
        <authorList>
            <consortium name="EnsemblMetazoa"/>
        </authorList>
    </citation>
    <scope>IDENTIFICATION</scope>
    <source>
        <strain evidence="14">BB02</strain>
    </source>
</reference>
<dbReference type="VEuPathDB" id="VectorBase:BGLAX_027381"/>
<evidence type="ECO:0000256" key="7">
    <source>
        <dbReference type="ARBA" id="ARBA00023136"/>
    </source>
</evidence>
<dbReference type="GO" id="GO:0090263">
    <property type="term" value="P:positive regulation of canonical Wnt signaling pathway"/>
    <property type="evidence" value="ECO:0007669"/>
    <property type="project" value="TreeGrafter"/>
</dbReference>
<dbReference type="GO" id="GO:0005886">
    <property type="term" value="C:plasma membrane"/>
    <property type="evidence" value="ECO:0007669"/>
    <property type="project" value="UniProtKB-SubCell"/>
</dbReference>
<dbReference type="OrthoDB" id="6380619at2759"/>
<evidence type="ECO:0000256" key="3">
    <source>
        <dbReference type="ARBA" id="ARBA00022475"/>
    </source>
</evidence>